<dbReference type="GO" id="GO:0030010">
    <property type="term" value="P:establishment of cell polarity"/>
    <property type="evidence" value="ECO:0007669"/>
    <property type="project" value="TreeGrafter"/>
</dbReference>
<feature type="compositionally biased region" description="Basic and acidic residues" evidence="1">
    <location>
        <begin position="483"/>
        <end position="498"/>
    </location>
</feature>
<dbReference type="CDD" id="cd23058">
    <property type="entry name" value="PDZ2_Par3-like"/>
    <property type="match status" value="1"/>
</dbReference>
<reference evidence="3" key="1">
    <citation type="submission" date="2021-02" db="EMBL/GenBank/DDBJ databases">
        <authorList>
            <person name="Nowell W R."/>
        </authorList>
    </citation>
    <scope>NUCLEOTIDE SEQUENCE</scope>
    <source>
        <strain evidence="3">Ploen Becks lab</strain>
    </source>
</reference>
<keyword evidence="4" id="KW-1185">Reference proteome</keyword>
<dbReference type="GO" id="GO:0043296">
    <property type="term" value="C:apical junction complex"/>
    <property type="evidence" value="ECO:0007669"/>
    <property type="project" value="TreeGrafter"/>
</dbReference>
<dbReference type="GO" id="GO:0051660">
    <property type="term" value="P:establishment of centrosome localization"/>
    <property type="evidence" value="ECO:0007669"/>
    <property type="project" value="TreeGrafter"/>
</dbReference>
<feature type="region of interest" description="Disordered" evidence="1">
    <location>
        <begin position="453"/>
        <end position="529"/>
    </location>
</feature>
<dbReference type="SUPFAM" id="SSF50156">
    <property type="entry name" value="PDZ domain-like"/>
    <property type="match status" value="3"/>
</dbReference>
<dbReference type="GO" id="GO:0035091">
    <property type="term" value="F:phosphatidylinositol binding"/>
    <property type="evidence" value="ECO:0007669"/>
    <property type="project" value="TreeGrafter"/>
</dbReference>
<dbReference type="PROSITE" id="PS50106">
    <property type="entry name" value="PDZ"/>
    <property type="match status" value="3"/>
</dbReference>
<dbReference type="GO" id="GO:0005912">
    <property type="term" value="C:adherens junction"/>
    <property type="evidence" value="ECO:0007669"/>
    <property type="project" value="TreeGrafter"/>
</dbReference>
<dbReference type="GO" id="GO:0008104">
    <property type="term" value="P:intracellular protein localization"/>
    <property type="evidence" value="ECO:0007669"/>
    <property type="project" value="TreeGrafter"/>
</dbReference>
<evidence type="ECO:0000259" key="2">
    <source>
        <dbReference type="PROSITE" id="PS50106"/>
    </source>
</evidence>
<feature type="compositionally biased region" description="Polar residues" evidence="1">
    <location>
        <begin position="502"/>
        <end position="529"/>
    </location>
</feature>
<protein>
    <recommendedName>
        <fullName evidence="2">PDZ domain-containing protein</fullName>
    </recommendedName>
</protein>
<dbReference type="GO" id="GO:0016324">
    <property type="term" value="C:apical plasma membrane"/>
    <property type="evidence" value="ECO:0007669"/>
    <property type="project" value="TreeGrafter"/>
</dbReference>
<dbReference type="AlphaFoldDB" id="A0A814GWS2"/>
<dbReference type="GO" id="GO:0005938">
    <property type="term" value="C:cell cortex"/>
    <property type="evidence" value="ECO:0007669"/>
    <property type="project" value="TreeGrafter"/>
</dbReference>
<feature type="domain" description="PDZ" evidence="2">
    <location>
        <begin position="351"/>
        <end position="430"/>
    </location>
</feature>
<feature type="domain" description="PDZ" evidence="2">
    <location>
        <begin position="83"/>
        <end position="160"/>
    </location>
</feature>
<accession>A0A814GWS2</accession>
<dbReference type="PANTHER" id="PTHR16484:SF17">
    <property type="entry name" value="BAZOOKA, ISOFORM B"/>
    <property type="match status" value="1"/>
</dbReference>
<feature type="domain" description="PDZ" evidence="2">
    <location>
        <begin position="237"/>
        <end position="311"/>
    </location>
</feature>
<evidence type="ECO:0000256" key="1">
    <source>
        <dbReference type="SAM" id="MobiDB-lite"/>
    </source>
</evidence>
<dbReference type="PANTHER" id="PTHR16484">
    <property type="entry name" value="PARTITIONING DEFECTIVE 3 RELATED"/>
    <property type="match status" value="1"/>
</dbReference>
<gene>
    <name evidence="3" type="ORF">OXX778_LOCUS16442</name>
</gene>
<dbReference type="InterPro" id="IPR052213">
    <property type="entry name" value="PAR3"/>
</dbReference>
<name>A0A814GWS2_9BILA</name>
<dbReference type="GO" id="GO:0045197">
    <property type="term" value="P:establishment or maintenance of epithelial cell apical/basal polarity"/>
    <property type="evidence" value="ECO:0007669"/>
    <property type="project" value="TreeGrafter"/>
</dbReference>
<comment type="caution">
    <text evidence="3">The sequence shown here is derived from an EMBL/GenBank/DDBJ whole genome shotgun (WGS) entry which is preliminary data.</text>
</comment>
<sequence length="936" mass="106153">MPENISSVNSSLSNQSITYRNHYNQQQYVTSDTLFKNDQNNPNQADNQPYFARVNTNRQSIVKNENDLWSNQQLFQPESNIYTITLINGNQQPGPLGIHVIPTFESNTQKEIGLTIQRIEPTGRVHRDGRLKTGDRIIEINKRNLIGYDFIRCQEILRDALVQSSQTQNGILEFKIVRSNIGLNFEPDDNDEKEHEVIELEDLNTEDKNTAKEGHNFKPTAINLGALNTKKIGTKINIQLKKGPEGLGFKLSARDNCTPGEYSPIYIKNILPVGAAITDGRLQRGDRLLEVNQIDMTQKTLHEAVNILRNTKLGDCVEIVVSRQVIEETETTEKIEKIPNENPNPKREKLNFKISLNDLKGLGVNVKGKTKRLEESENLVDLGIYVKSILDGGAAFRDGRLKPNDQIININGFSLLGKTNDEAMLLVKDAMQLESEPGFIEITISRKIKREESMSPKKNGLYTSQKINGKSGESGDVEQFSRFNRDAPSRRSVSEKRAKLTSVPSTYATYGRQRNQSLNEQNKRYQTSQASQPITLNYTTQTLGRVLKNPNVNSENMFSSSQNEYLVPQNTKSVSMESIPMTGQYNVKKLNDLSQNKFGTISGLKTNILNKKTDKNGENFRDIEMENSVLNRCNPKNRSFLTAVTKSIDKNNTNDSTIIERLGSCEKINVEIKSKKTSDTHKHKSLIGKFQNLFKSSNASKKNQSDKIEKFDETIPKTEISKKTISNKKTNETNTLSNNKIDTKIKDSAQVQNDILIENDTLYTQYVPSIQLLTESVNNQSYFANRDSVYYQSIDNNENQKFLLEQQKILREKQKLILEQQQQKFNIYQEVDARQSRINRNTSISQQYRPYLEPSEKIQFSMPFSAGNNQNGLISELIPDLPSNKYYSETASTTSSVISTSSSAYTSSSITSDSQQPSYFTIKPEITRNYSQITQV</sequence>
<organism evidence="3 4">
    <name type="scientific">Brachionus calyciflorus</name>
    <dbReference type="NCBI Taxonomy" id="104777"/>
    <lineage>
        <taxon>Eukaryota</taxon>
        <taxon>Metazoa</taxon>
        <taxon>Spiralia</taxon>
        <taxon>Gnathifera</taxon>
        <taxon>Rotifera</taxon>
        <taxon>Eurotatoria</taxon>
        <taxon>Monogononta</taxon>
        <taxon>Pseudotrocha</taxon>
        <taxon>Ploima</taxon>
        <taxon>Brachionidae</taxon>
        <taxon>Brachionus</taxon>
    </lineage>
</organism>
<dbReference type="InterPro" id="IPR001478">
    <property type="entry name" value="PDZ"/>
</dbReference>
<dbReference type="OrthoDB" id="6264899at2759"/>
<evidence type="ECO:0000313" key="4">
    <source>
        <dbReference type="Proteomes" id="UP000663879"/>
    </source>
</evidence>
<dbReference type="GO" id="GO:0000226">
    <property type="term" value="P:microtubule cytoskeleton organization"/>
    <property type="evidence" value="ECO:0007669"/>
    <property type="project" value="TreeGrafter"/>
</dbReference>
<evidence type="ECO:0000313" key="3">
    <source>
        <dbReference type="EMBL" id="CAF1001779.1"/>
    </source>
</evidence>
<dbReference type="EMBL" id="CAJNOC010003887">
    <property type="protein sequence ID" value="CAF1001779.1"/>
    <property type="molecule type" value="Genomic_DNA"/>
</dbReference>
<dbReference type="Pfam" id="PF00595">
    <property type="entry name" value="PDZ"/>
    <property type="match status" value="3"/>
</dbReference>
<dbReference type="GO" id="GO:0007155">
    <property type="term" value="P:cell adhesion"/>
    <property type="evidence" value="ECO:0007669"/>
    <property type="project" value="TreeGrafter"/>
</dbReference>
<dbReference type="Proteomes" id="UP000663879">
    <property type="component" value="Unassembled WGS sequence"/>
</dbReference>
<dbReference type="InterPro" id="IPR036034">
    <property type="entry name" value="PDZ_sf"/>
</dbReference>
<dbReference type="Gene3D" id="2.30.42.10">
    <property type="match status" value="3"/>
</dbReference>
<dbReference type="SMART" id="SM00228">
    <property type="entry name" value="PDZ"/>
    <property type="match status" value="3"/>
</dbReference>
<proteinExistence type="predicted"/>